<feature type="compositionally biased region" description="Basic and acidic residues" evidence="1">
    <location>
        <begin position="1"/>
        <end position="13"/>
    </location>
</feature>
<name>A0A1G2MSM1_9BACT</name>
<keyword evidence="2" id="KW-1133">Transmembrane helix</keyword>
<comment type="caution">
    <text evidence="3">The sequence shown here is derived from an EMBL/GenBank/DDBJ whole genome shotgun (WGS) entry which is preliminary data.</text>
</comment>
<gene>
    <name evidence="3" type="ORF">A3D56_04235</name>
</gene>
<feature type="region of interest" description="Disordered" evidence="1">
    <location>
        <begin position="1"/>
        <end position="20"/>
    </location>
</feature>
<organism evidence="3 4">
    <name type="scientific">Candidatus Taylorbacteria bacterium RIFCSPHIGHO2_02_FULL_45_35</name>
    <dbReference type="NCBI Taxonomy" id="1802311"/>
    <lineage>
        <taxon>Bacteria</taxon>
        <taxon>Candidatus Tayloriibacteriota</taxon>
    </lineage>
</organism>
<evidence type="ECO:0000313" key="4">
    <source>
        <dbReference type="Proteomes" id="UP000177943"/>
    </source>
</evidence>
<proteinExistence type="predicted"/>
<sequence length="311" mass="34820">MEDEQKVVPEENKGAAPVAPLRTYQTDIEDVLKEGKTSSATIALAEQKRRLGKGALDDDSAQTSWFDRHKITFIISLVFFLGGVGLISLFFFKKAPTETEIVRPPQIISTETQKEFSIDKLTPEKILGELRNARFQEPVPLTSIESVYFTSGTSTKKVLTTEEFFDLLSLTAPSSLARALEPTFVFGFHGYAGGNQPFFIFKTTSYQNAFADMLLWERNLPKDFGRLFDTSALPTAGTNLSTNTTLLTLPPEPPVFKDTVLRNKDTRVLRDQNGAITFLYSFPDQNTLILTTNEGTFKELLERLRTAALIR</sequence>
<protein>
    <submittedName>
        <fullName evidence="3">Uncharacterized protein</fullName>
    </submittedName>
</protein>
<reference evidence="3 4" key="1">
    <citation type="journal article" date="2016" name="Nat. Commun.">
        <title>Thousands of microbial genomes shed light on interconnected biogeochemical processes in an aquifer system.</title>
        <authorList>
            <person name="Anantharaman K."/>
            <person name="Brown C.T."/>
            <person name="Hug L.A."/>
            <person name="Sharon I."/>
            <person name="Castelle C.J."/>
            <person name="Probst A.J."/>
            <person name="Thomas B.C."/>
            <person name="Singh A."/>
            <person name="Wilkins M.J."/>
            <person name="Karaoz U."/>
            <person name="Brodie E.L."/>
            <person name="Williams K.H."/>
            <person name="Hubbard S.S."/>
            <person name="Banfield J.F."/>
        </authorList>
    </citation>
    <scope>NUCLEOTIDE SEQUENCE [LARGE SCALE GENOMIC DNA]</scope>
</reference>
<evidence type="ECO:0000256" key="2">
    <source>
        <dbReference type="SAM" id="Phobius"/>
    </source>
</evidence>
<accession>A0A1G2MSM1</accession>
<dbReference type="Proteomes" id="UP000177943">
    <property type="component" value="Unassembled WGS sequence"/>
</dbReference>
<evidence type="ECO:0000256" key="1">
    <source>
        <dbReference type="SAM" id="MobiDB-lite"/>
    </source>
</evidence>
<feature type="transmembrane region" description="Helical" evidence="2">
    <location>
        <begin position="71"/>
        <end position="92"/>
    </location>
</feature>
<evidence type="ECO:0000313" key="3">
    <source>
        <dbReference type="EMBL" id="OHA26878.1"/>
    </source>
</evidence>
<dbReference type="AlphaFoldDB" id="A0A1G2MSM1"/>
<keyword evidence="2" id="KW-0812">Transmembrane</keyword>
<dbReference type="EMBL" id="MHRP01000025">
    <property type="protein sequence ID" value="OHA26878.1"/>
    <property type="molecule type" value="Genomic_DNA"/>
</dbReference>
<keyword evidence="2" id="KW-0472">Membrane</keyword>